<dbReference type="InParanoid" id="Q01WU0"/>
<dbReference type="eggNOG" id="COG4771">
    <property type="taxonomic scope" value="Bacteria"/>
</dbReference>
<feature type="domain" description="TonB-dependent transporter Oar-like beta-barrel" evidence="9">
    <location>
        <begin position="246"/>
        <end position="1094"/>
    </location>
</feature>
<dbReference type="InterPro" id="IPR039426">
    <property type="entry name" value="TonB-dep_rcpt-like"/>
</dbReference>
<dbReference type="SUPFAM" id="SSF56935">
    <property type="entry name" value="Porins"/>
    <property type="match status" value="1"/>
</dbReference>
<dbReference type="GO" id="GO:0015344">
    <property type="term" value="F:siderophore uptake transmembrane transporter activity"/>
    <property type="evidence" value="ECO:0007669"/>
    <property type="project" value="TreeGrafter"/>
</dbReference>
<proteinExistence type="predicted"/>
<reference evidence="10" key="1">
    <citation type="submission" date="2006-10" db="EMBL/GenBank/DDBJ databases">
        <title>Complete sequence of Solibacter usitatus Ellin6076.</title>
        <authorList>
            <consortium name="US DOE Joint Genome Institute"/>
            <person name="Copeland A."/>
            <person name="Lucas S."/>
            <person name="Lapidus A."/>
            <person name="Barry K."/>
            <person name="Detter J.C."/>
            <person name="Glavina del Rio T."/>
            <person name="Hammon N."/>
            <person name="Israni S."/>
            <person name="Dalin E."/>
            <person name="Tice H."/>
            <person name="Pitluck S."/>
            <person name="Thompson L.S."/>
            <person name="Brettin T."/>
            <person name="Bruce D."/>
            <person name="Han C."/>
            <person name="Tapia R."/>
            <person name="Gilna P."/>
            <person name="Schmutz J."/>
            <person name="Larimer F."/>
            <person name="Land M."/>
            <person name="Hauser L."/>
            <person name="Kyrpides N."/>
            <person name="Mikhailova N."/>
            <person name="Janssen P.H."/>
            <person name="Kuske C.R."/>
            <person name="Richardson P."/>
        </authorList>
    </citation>
    <scope>NUCLEOTIDE SEQUENCE</scope>
    <source>
        <strain evidence="10">Ellin6076</strain>
    </source>
</reference>
<dbReference type="Pfam" id="PF25183">
    <property type="entry name" value="OMP_b-brl_4"/>
    <property type="match status" value="1"/>
</dbReference>
<evidence type="ECO:0000259" key="8">
    <source>
        <dbReference type="Pfam" id="PF07715"/>
    </source>
</evidence>
<keyword evidence="10" id="KW-0675">Receptor</keyword>
<feature type="domain" description="TonB-dependent receptor plug" evidence="8">
    <location>
        <begin position="162"/>
        <end position="238"/>
    </location>
</feature>
<dbReference type="PANTHER" id="PTHR30069:SF46">
    <property type="entry name" value="OAR PROTEIN"/>
    <property type="match status" value="1"/>
</dbReference>
<feature type="chain" id="PRO_5004162815" evidence="7">
    <location>
        <begin position="26"/>
        <end position="1101"/>
    </location>
</feature>
<evidence type="ECO:0000256" key="5">
    <source>
        <dbReference type="ARBA" id="ARBA00023136"/>
    </source>
</evidence>
<dbReference type="InterPro" id="IPR012910">
    <property type="entry name" value="Plug_dom"/>
</dbReference>
<keyword evidence="5" id="KW-0472">Membrane</keyword>
<dbReference type="InterPro" id="IPR036942">
    <property type="entry name" value="Beta-barrel_TonB_sf"/>
</dbReference>
<organism evidence="10">
    <name type="scientific">Solibacter usitatus (strain Ellin6076)</name>
    <dbReference type="NCBI Taxonomy" id="234267"/>
    <lineage>
        <taxon>Bacteria</taxon>
        <taxon>Pseudomonadati</taxon>
        <taxon>Acidobacteriota</taxon>
        <taxon>Terriglobia</taxon>
        <taxon>Bryobacterales</taxon>
        <taxon>Solibacteraceae</taxon>
        <taxon>Candidatus Solibacter</taxon>
    </lineage>
</organism>
<dbReference type="KEGG" id="sus:Acid_4916"/>
<gene>
    <name evidence="10" type="ordered locus">Acid_4916</name>
</gene>
<dbReference type="Pfam" id="PF13620">
    <property type="entry name" value="CarboxypepD_reg"/>
    <property type="match status" value="1"/>
</dbReference>
<dbReference type="Gene3D" id="2.40.170.20">
    <property type="entry name" value="TonB-dependent receptor, beta-barrel domain"/>
    <property type="match status" value="1"/>
</dbReference>
<keyword evidence="7" id="KW-0732">Signal</keyword>
<evidence type="ECO:0000313" key="10">
    <source>
        <dbReference type="EMBL" id="ABJ85875.1"/>
    </source>
</evidence>
<feature type="signal peptide" evidence="7">
    <location>
        <begin position="1"/>
        <end position="25"/>
    </location>
</feature>
<dbReference type="InterPro" id="IPR057601">
    <property type="entry name" value="Oar-like_b-barrel"/>
</dbReference>
<dbReference type="InterPro" id="IPR013784">
    <property type="entry name" value="Carb-bd-like_fold"/>
</dbReference>
<dbReference type="STRING" id="234267.Acid_4916"/>
<evidence type="ECO:0000256" key="2">
    <source>
        <dbReference type="ARBA" id="ARBA00022448"/>
    </source>
</evidence>
<protein>
    <submittedName>
        <fullName evidence="10">TonB-dependent receptor, plug</fullName>
    </submittedName>
</protein>
<dbReference type="EMBL" id="CP000473">
    <property type="protein sequence ID" value="ABJ85875.1"/>
    <property type="molecule type" value="Genomic_DNA"/>
</dbReference>
<keyword evidence="3" id="KW-1134">Transmembrane beta strand</keyword>
<dbReference type="Gene3D" id="2.60.40.1120">
    <property type="entry name" value="Carboxypeptidase-like, regulatory domain"/>
    <property type="match status" value="1"/>
</dbReference>
<sequence length="1101" mass="119396" precursor="true">MRRVCWLEMNMRLFALLLTAAPAFAQFDTAEVLGTVRDHSGSVISKAAIVLTNQGTGIGAKTSTSEDGQYTISNVKIGVYTVTAEAPGFSKAIAKDVTVNVNARQRVDLVLQVGAVTESIEVTAAAAVLETDTSSRNQLINTQGVVELPLNGRAYSDLALLTTGVLKSPAYSGGREGSFNVNGLRSTYNKYLLDGVDNNAYGTSNQGFANQVAQPSPDAVAEFKVITNNYSAEYGRSGGATIDVAMRSGTNKLHGTMYEFLRNTNLNAVGYIFGTRPSTFIKPTLQQNQFGFTAGGPVIKNRVFFFGDYEGFRSLARTNTFSSIPSLNDRLGILPVAVTNPQTGAIYPANTPIPATATSAFARKVLADLPALTVPGNTVRSNNLQLLALNKTYTDKFDAKMDGQINDRMNGFLRVSQRKLNNYNQPGISGPSGGGGNGYIRALNQQGTAGYTWTVNSSSILEGRFAVSRTDAGKTPPAIGGTSMLDIYGITGLPTTSELTGGLTPQTLSGFTGLGRQATNPQFQNPLSFNYKVNFTKNMGRHALKTGFEYVVIRTQVLDVNPLYGLDSYAGGFSKPAGGPADASSYAIADFLFGLRSAYQLATYSVGNYRQHEYFAYVQDDFRVNHTLTLNLGMRWEYATPRWERDNNLSNYDPVTNSMIKAKSGSIYDRALIDPDRKNFAPRIGFAWSAMPKLVVRGGYGIGYVHQNRVGSGDLLGINGPQVIIATVNQSNPLDPTFRTTQQGYAAGLTTPANFNPVAANVLYMPRGLKTPYVESWFFSVQHTLPLDTVLDVAYVGNHSVATPIMADYNAAFPQPTATSNLSLQARRPNHAFGPITWYDPAGFSSYNALQVKLERRFTKGLQFLNAFTWGKAIDNGTQALDGSNGNQASPQDVRNLASERGISNYDQKFNEILSLIYELPVGRNRRFLAGAPAVVDHVLGGWQFSIINTALSAQPINLRAWNGSVPSAFQTDGNLAEWRGGEAFRPNITGPVLASSGTQSVDNYFNKDNVALPTDPSHPFGNAGRNIARATAMNQLDLGLFKNFRLPKENMRLQFRSEMFNALNHTNFTAANGDRASASFGTIRGTYPARQIQFALKLMF</sequence>
<dbReference type="Pfam" id="PF07715">
    <property type="entry name" value="Plug"/>
    <property type="match status" value="1"/>
</dbReference>
<evidence type="ECO:0000256" key="6">
    <source>
        <dbReference type="ARBA" id="ARBA00023237"/>
    </source>
</evidence>
<name>Q01WU0_SOLUE</name>
<dbReference type="AlphaFoldDB" id="Q01WU0"/>
<evidence type="ECO:0000256" key="7">
    <source>
        <dbReference type="SAM" id="SignalP"/>
    </source>
</evidence>
<keyword evidence="6" id="KW-0998">Cell outer membrane</keyword>
<dbReference type="GO" id="GO:0009279">
    <property type="term" value="C:cell outer membrane"/>
    <property type="evidence" value="ECO:0007669"/>
    <property type="project" value="UniProtKB-SubCell"/>
</dbReference>
<evidence type="ECO:0000256" key="4">
    <source>
        <dbReference type="ARBA" id="ARBA00022692"/>
    </source>
</evidence>
<keyword evidence="4" id="KW-0812">Transmembrane</keyword>
<evidence type="ECO:0000259" key="9">
    <source>
        <dbReference type="Pfam" id="PF25183"/>
    </source>
</evidence>
<dbReference type="GO" id="GO:0030246">
    <property type="term" value="F:carbohydrate binding"/>
    <property type="evidence" value="ECO:0007669"/>
    <property type="project" value="InterPro"/>
</dbReference>
<comment type="subcellular location">
    <subcellularLocation>
        <location evidence="1">Cell outer membrane</location>
        <topology evidence="1">Multi-pass membrane protein</topology>
    </subcellularLocation>
</comment>
<dbReference type="PANTHER" id="PTHR30069">
    <property type="entry name" value="TONB-DEPENDENT OUTER MEMBRANE RECEPTOR"/>
    <property type="match status" value="1"/>
</dbReference>
<keyword evidence="2" id="KW-0813">Transport</keyword>
<evidence type="ECO:0000256" key="1">
    <source>
        <dbReference type="ARBA" id="ARBA00004571"/>
    </source>
</evidence>
<dbReference type="SUPFAM" id="SSF49452">
    <property type="entry name" value="Starch-binding domain-like"/>
    <property type="match status" value="1"/>
</dbReference>
<dbReference type="GO" id="GO:0044718">
    <property type="term" value="P:siderophore transmembrane transport"/>
    <property type="evidence" value="ECO:0007669"/>
    <property type="project" value="TreeGrafter"/>
</dbReference>
<evidence type="ECO:0000256" key="3">
    <source>
        <dbReference type="ARBA" id="ARBA00022452"/>
    </source>
</evidence>
<accession>Q01WU0</accession>
<dbReference type="HOGENOM" id="CLU_006298_0_0_0"/>